<sequence>MKKLMKKMVEGTKQVVVNAPGVLAVRLNRFRTEERGDAMQWVIGILITLLLFIAVYLLFKAQINTFVVDKIFGKMNSLD</sequence>
<evidence type="ECO:0008006" key="4">
    <source>
        <dbReference type="Google" id="ProtNLM"/>
    </source>
</evidence>
<comment type="caution">
    <text evidence="2">The sequence shown here is derived from an EMBL/GenBank/DDBJ whole genome shotgun (WGS) entry which is preliminary data.</text>
</comment>
<accession>A0ABX1YP91</accession>
<dbReference type="Proteomes" id="UP000596857">
    <property type="component" value="Unassembled WGS sequence"/>
</dbReference>
<keyword evidence="1" id="KW-0472">Membrane</keyword>
<evidence type="ECO:0000256" key="1">
    <source>
        <dbReference type="SAM" id="Phobius"/>
    </source>
</evidence>
<keyword evidence="3" id="KW-1185">Reference proteome</keyword>
<dbReference type="RefSeq" id="WP_171719061.1">
    <property type="nucleotide sequence ID" value="NZ_WHOB01000066.1"/>
</dbReference>
<organism evidence="2 3">
    <name type="scientific">Paenibacillus phytohabitans</name>
    <dbReference type="NCBI Taxonomy" id="2654978"/>
    <lineage>
        <taxon>Bacteria</taxon>
        <taxon>Bacillati</taxon>
        <taxon>Bacillota</taxon>
        <taxon>Bacilli</taxon>
        <taxon>Bacillales</taxon>
        <taxon>Paenibacillaceae</taxon>
        <taxon>Paenibacillus</taxon>
    </lineage>
</organism>
<name>A0ABX1YP91_9BACL</name>
<proteinExistence type="predicted"/>
<dbReference type="EMBL" id="WHOB01000066">
    <property type="protein sequence ID" value="NOU81590.1"/>
    <property type="molecule type" value="Genomic_DNA"/>
</dbReference>
<keyword evidence="1" id="KW-0812">Transmembrane</keyword>
<protein>
    <recommendedName>
        <fullName evidence="4">Flagellin Flp1-like domain-containing protein</fullName>
    </recommendedName>
</protein>
<evidence type="ECO:0000313" key="3">
    <source>
        <dbReference type="Proteomes" id="UP000596857"/>
    </source>
</evidence>
<keyword evidence="1" id="KW-1133">Transmembrane helix</keyword>
<gene>
    <name evidence="2" type="ORF">GC101_22265</name>
</gene>
<evidence type="ECO:0000313" key="2">
    <source>
        <dbReference type="EMBL" id="NOU81590.1"/>
    </source>
</evidence>
<reference evidence="2 3" key="1">
    <citation type="submission" date="2019-10" db="EMBL/GenBank/DDBJ databases">
        <title>Description of Paenibacillus terricola sp. nov.</title>
        <authorList>
            <person name="Carlier A."/>
            <person name="Qi S."/>
        </authorList>
    </citation>
    <scope>NUCLEOTIDE SEQUENCE [LARGE SCALE GENOMIC DNA]</scope>
    <source>
        <strain evidence="2 3">LMG 31459</strain>
    </source>
</reference>
<feature type="transmembrane region" description="Helical" evidence="1">
    <location>
        <begin position="38"/>
        <end position="59"/>
    </location>
</feature>